<dbReference type="KEGG" id="ima:PO878_00595"/>
<accession>A0AAE9Y5X6</accession>
<dbReference type="EMBL" id="CP116942">
    <property type="protein sequence ID" value="WCO67219.1"/>
    <property type="molecule type" value="Genomic_DNA"/>
</dbReference>
<keyword evidence="2" id="KW-1185">Reference proteome</keyword>
<protein>
    <submittedName>
        <fullName evidence="1">Uncharacterized protein</fullName>
    </submittedName>
</protein>
<evidence type="ECO:0000313" key="1">
    <source>
        <dbReference type="EMBL" id="WCO67219.1"/>
    </source>
</evidence>
<reference evidence="1" key="1">
    <citation type="submission" date="2023-01" db="EMBL/GenBank/DDBJ databases">
        <title>The diversity of Class Acidimicrobiia in South China Sea sediment environments and the proposal of Iamia marina sp. nov., a novel species of the genus Iamia.</title>
        <authorList>
            <person name="He Y."/>
            <person name="Tian X."/>
        </authorList>
    </citation>
    <scope>NUCLEOTIDE SEQUENCE</scope>
    <source>
        <strain evidence="1">DSM 19957</strain>
    </source>
</reference>
<organism evidence="1 2">
    <name type="scientific">Iamia majanohamensis</name>
    <dbReference type="NCBI Taxonomy" id="467976"/>
    <lineage>
        <taxon>Bacteria</taxon>
        <taxon>Bacillati</taxon>
        <taxon>Actinomycetota</taxon>
        <taxon>Acidimicrobiia</taxon>
        <taxon>Acidimicrobiales</taxon>
        <taxon>Iamiaceae</taxon>
        <taxon>Iamia</taxon>
    </lineage>
</organism>
<dbReference type="RefSeq" id="WP_272736741.1">
    <property type="nucleotide sequence ID" value="NZ_CP116942.1"/>
</dbReference>
<sequence length="119" mass="12621">MAFGQQSGPPATSRQMRDLLRLVTDAGHVDLRDARGPLGLTQRQAGGKFTRDEADALIGLLEDAAAADGPGGPPGTLDEDHRISREERKAAEAALGLRDVPDEVLAGELQRRGWAVMAP</sequence>
<dbReference type="AlphaFoldDB" id="A0AAE9Y5X6"/>
<dbReference type="Proteomes" id="UP001216390">
    <property type="component" value="Chromosome"/>
</dbReference>
<proteinExistence type="predicted"/>
<evidence type="ECO:0000313" key="2">
    <source>
        <dbReference type="Proteomes" id="UP001216390"/>
    </source>
</evidence>
<name>A0AAE9Y5X6_9ACTN</name>
<gene>
    <name evidence="1" type="ORF">PO878_00595</name>
</gene>